<dbReference type="GeneID" id="24920499"/>
<dbReference type="RefSeq" id="XP_012897587.1">
    <property type="nucleotide sequence ID" value="XM_013042133.1"/>
</dbReference>
<feature type="compositionally biased region" description="Basic and acidic residues" evidence="1">
    <location>
        <begin position="352"/>
        <end position="361"/>
    </location>
</feature>
<reference evidence="2" key="1">
    <citation type="submission" date="2010-02" db="EMBL/GenBank/DDBJ databases">
        <title>Sequencing and annotation of the Blastocystis hominis genome.</title>
        <authorList>
            <person name="Wincker P."/>
        </authorList>
    </citation>
    <scope>NUCLEOTIDE SEQUENCE</scope>
    <source>
        <strain evidence="2">Singapore isolate B</strain>
    </source>
</reference>
<proteinExistence type="predicted"/>
<feature type="compositionally biased region" description="Basic and acidic residues" evidence="1">
    <location>
        <begin position="259"/>
        <end position="269"/>
    </location>
</feature>
<organism evidence="2">
    <name type="scientific">Blastocystis hominis</name>
    <dbReference type="NCBI Taxonomy" id="12968"/>
    <lineage>
        <taxon>Eukaryota</taxon>
        <taxon>Sar</taxon>
        <taxon>Stramenopiles</taxon>
        <taxon>Bigyra</taxon>
        <taxon>Opalozoa</taxon>
        <taxon>Opalinata</taxon>
        <taxon>Blastocystidae</taxon>
        <taxon>Blastocystis</taxon>
    </lineage>
</organism>
<accession>D8M5U0</accession>
<feature type="region of interest" description="Disordered" evidence="1">
    <location>
        <begin position="317"/>
        <end position="433"/>
    </location>
</feature>
<feature type="compositionally biased region" description="Pro residues" evidence="1">
    <location>
        <begin position="389"/>
        <end position="400"/>
    </location>
</feature>
<dbReference type="AlphaFoldDB" id="D8M5U0"/>
<protein>
    <submittedName>
        <fullName evidence="2">Uncharacterized protein</fullName>
    </submittedName>
</protein>
<feature type="compositionally biased region" description="Low complexity" evidence="1">
    <location>
        <begin position="362"/>
        <end position="388"/>
    </location>
</feature>
<feature type="compositionally biased region" description="Basic residues" evidence="1">
    <location>
        <begin position="270"/>
        <end position="280"/>
    </location>
</feature>
<dbReference type="EMBL" id="FN668661">
    <property type="protein sequence ID" value="CBK23539.2"/>
    <property type="molecule type" value="Genomic_DNA"/>
</dbReference>
<name>D8M5U0_BLAHO</name>
<evidence type="ECO:0000313" key="3">
    <source>
        <dbReference type="Proteomes" id="UP000008312"/>
    </source>
</evidence>
<dbReference type="InParanoid" id="D8M5U0"/>
<dbReference type="Proteomes" id="UP000008312">
    <property type="component" value="Unassembled WGS sequence"/>
</dbReference>
<sequence>MDETVLRALIQKKQPIDPSVENSSQRDILLSIVKAITPKTVSSNSGSFSIDYCALQVQLQLLTEREIVPYQIRAADSAKFPMSNIYGHQMAIVNDLRTEEFKQYWKQLSLAKKQTITTVSEKELNMQIKESVYWFSLRYAMENYTKLFTDSRRIEIVRNESGFYLPPEMITEEKMSEMIDFAAMYDRCVMPGSASKPSQLFNELESEALYSYQKKPEEIGIHYCIHRFKMFLYWLLCNHMDEAFQMHKKEEEADREAALLLKEPVDKEKKKTKKKKRTKKATATATAATAATAATTATTATTATAATAATAATTATTATAATQTQTQTQTGAVEKAKEEKSSTSGKNPSNEKNQKEEKIAKSDSIASSSKTSLSPQSSSLQKNLEPDPATLPVPPPPPPSLEAQRITRLMLGDGGEGATNDRKRRKPDVSRPAFISLRQLLLRKDPLEEILRNSVAKRSPNVLKTN</sequence>
<gene>
    <name evidence="2" type="ORF">GSBLH_T00003397001</name>
</gene>
<feature type="region of interest" description="Disordered" evidence="1">
    <location>
        <begin position="259"/>
        <end position="299"/>
    </location>
</feature>
<feature type="compositionally biased region" description="Low complexity" evidence="1">
    <location>
        <begin position="281"/>
        <end position="299"/>
    </location>
</feature>
<feature type="compositionally biased region" description="Low complexity" evidence="1">
    <location>
        <begin position="317"/>
        <end position="330"/>
    </location>
</feature>
<evidence type="ECO:0000313" key="2">
    <source>
        <dbReference type="EMBL" id="CBK23539.2"/>
    </source>
</evidence>
<evidence type="ECO:0000256" key="1">
    <source>
        <dbReference type="SAM" id="MobiDB-lite"/>
    </source>
</evidence>
<keyword evidence="3" id="KW-1185">Reference proteome</keyword>
<feature type="compositionally biased region" description="Polar residues" evidence="1">
    <location>
        <begin position="342"/>
        <end position="351"/>
    </location>
</feature>